<comment type="caution">
    <text evidence="3">The sequence shown here is derived from an EMBL/GenBank/DDBJ whole genome shotgun (WGS) entry which is preliminary data.</text>
</comment>
<dbReference type="SUPFAM" id="SSF50998">
    <property type="entry name" value="Quinoprotein alcohol dehydrogenase-like"/>
    <property type="match status" value="1"/>
</dbReference>
<evidence type="ECO:0000313" key="4">
    <source>
        <dbReference type="Proteomes" id="UP000271272"/>
    </source>
</evidence>
<dbReference type="EMBL" id="RQZC01000008">
    <property type="protein sequence ID" value="RRD29372.1"/>
    <property type="molecule type" value="Genomic_DNA"/>
</dbReference>
<feature type="chain" id="PRO_5018305392" evidence="2">
    <location>
        <begin position="27"/>
        <end position="466"/>
    </location>
</feature>
<feature type="signal peptide" evidence="2">
    <location>
        <begin position="1"/>
        <end position="26"/>
    </location>
</feature>
<evidence type="ECO:0000313" key="3">
    <source>
        <dbReference type="EMBL" id="RRD29372.1"/>
    </source>
</evidence>
<dbReference type="Pfam" id="PF17164">
    <property type="entry name" value="DUF5122"/>
    <property type="match status" value="1"/>
</dbReference>
<organism evidence="3 4">
    <name type="scientific">Actinomyces bowdenii</name>
    <dbReference type="NCBI Taxonomy" id="131109"/>
    <lineage>
        <taxon>Bacteria</taxon>
        <taxon>Bacillati</taxon>
        <taxon>Actinomycetota</taxon>
        <taxon>Actinomycetes</taxon>
        <taxon>Actinomycetales</taxon>
        <taxon>Actinomycetaceae</taxon>
        <taxon>Actinomyces</taxon>
    </lineage>
</organism>
<dbReference type="InterPro" id="IPR011047">
    <property type="entry name" value="Quinoprotein_ADH-like_sf"/>
</dbReference>
<evidence type="ECO:0000256" key="1">
    <source>
        <dbReference type="SAM" id="MobiDB-lite"/>
    </source>
</evidence>
<dbReference type="OrthoDB" id="9802683at2"/>
<keyword evidence="2" id="KW-0732">Signal</keyword>
<accession>A0A3P1V599</accession>
<dbReference type="Proteomes" id="UP000271272">
    <property type="component" value="Unassembled WGS sequence"/>
</dbReference>
<feature type="region of interest" description="Disordered" evidence="1">
    <location>
        <begin position="420"/>
        <end position="466"/>
    </location>
</feature>
<feature type="compositionally biased region" description="Polar residues" evidence="1">
    <location>
        <begin position="420"/>
        <end position="431"/>
    </location>
</feature>
<gene>
    <name evidence="3" type="ORF">EII10_06650</name>
</gene>
<protein>
    <submittedName>
        <fullName evidence="3">Uncharacterized protein</fullName>
    </submittedName>
</protein>
<keyword evidence="4" id="KW-1185">Reference proteome</keyword>
<reference evidence="3 4" key="1">
    <citation type="submission" date="2018-11" db="EMBL/GenBank/DDBJ databases">
        <title>Genomes From Bacteria Associated with the Canine Oral Cavity: a Test Case for Automated Genome-Based Taxonomic Assignment.</title>
        <authorList>
            <person name="Coil D.A."/>
            <person name="Jospin G."/>
            <person name="Darling A.E."/>
            <person name="Wallis C."/>
            <person name="Davis I.J."/>
            <person name="Harris S."/>
            <person name="Eisen J.A."/>
            <person name="Holcombe L.J."/>
            <person name="O'Flynn C."/>
        </authorList>
    </citation>
    <scope>NUCLEOTIDE SEQUENCE [LARGE SCALE GENOMIC DNA]</scope>
    <source>
        <strain evidence="3 4">OH5050</strain>
    </source>
</reference>
<dbReference type="AlphaFoldDB" id="A0A3P1V599"/>
<proteinExistence type="predicted"/>
<dbReference type="Gene3D" id="2.130.10.10">
    <property type="entry name" value="YVTN repeat-like/Quinoprotein amine dehydrogenase"/>
    <property type="match status" value="1"/>
</dbReference>
<name>A0A3P1V599_9ACTO</name>
<feature type="compositionally biased region" description="Gly residues" evidence="1">
    <location>
        <begin position="456"/>
        <end position="466"/>
    </location>
</feature>
<sequence>MLAVAAALPLTAAALLAPAITPSARAAEEAAPANPEPLPTVQVDGIVWDQEVVGTTVYAVGEFKSARPAGAAAGQNESPRSNALAYDITTGELKDWAPTTNGAINAIEASADGSVLYLGGRFNTLNGENAWRVGAVSAADGKKQPFSVATNSSVMDLEISPDGSTLYLAGAFTQVNKSARQRAAAINLATQSVTDFAPDVADFMVRSITVAADNSAVAIGGSFTEVEGSSDPGYGLAILEPNGSLRRNSVNTVVRNADRNAGIMSLKSDANGLYGVAYSQSRSEGTIEGMFRANWSTGELDLLADCHGDSYDVHPTANFIYVSSHTHDCSNIGGFGDVPNRYYHGVAFTNKATGTVRRNTAWGYRNHQGQPAPTVMENFLPNFQLGNVTGLSQATWTVEGNDEYIVYGGEFTAVNGTPQQGLVRFSTSGNKNDPQGEDPGDDGGQDGGEDDDNGWDGWGWGWGWGW</sequence>
<feature type="compositionally biased region" description="Acidic residues" evidence="1">
    <location>
        <begin position="435"/>
        <end position="454"/>
    </location>
</feature>
<evidence type="ECO:0000256" key="2">
    <source>
        <dbReference type="SAM" id="SignalP"/>
    </source>
</evidence>
<dbReference type="InterPro" id="IPR013431">
    <property type="entry name" value="Delta_60_rpt"/>
</dbReference>
<dbReference type="InterPro" id="IPR015943">
    <property type="entry name" value="WD40/YVTN_repeat-like_dom_sf"/>
</dbReference>